<dbReference type="Gene3D" id="3.40.190.10">
    <property type="entry name" value="Periplasmic binding protein-like II"/>
    <property type="match status" value="2"/>
</dbReference>
<dbReference type="PANTHER" id="PTHR21022:SF19">
    <property type="entry name" value="PREPHENATE DEHYDRATASE-RELATED"/>
    <property type="match status" value="1"/>
</dbReference>
<accession>R4KAJ8</accession>
<keyword evidence="7" id="KW-0456">Lyase</keyword>
<protein>
    <recommendedName>
        <fullName evidence="3">Prephenate dehydratase</fullName>
        <ecNumber evidence="2">4.2.1.51</ecNumber>
    </recommendedName>
</protein>
<keyword evidence="13" id="KW-1185">Reference proteome</keyword>
<dbReference type="PROSITE" id="PS51171">
    <property type="entry name" value="PREPHENATE_DEHYDR_3"/>
    <property type="match status" value="1"/>
</dbReference>
<gene>
    <name evidence="12" type="ORF">Clopa_3986</name>
</gene>
<dbReference type="GO" id="GO:0009094">
    <property type="term" value="P:L-phenylalanine biosynthetic process"/>
    <property type="evidence" value="ECO:0007669"/>
    <property type="project" value="UniProtKB-UniPathway"/>
</dbReference>
<organism evidence="12 13">
    <name type="scientific">Clostridium pasteurianum BC1</name>
    <dbReference type="NCBI Taxonomy" id="86416"/>
    <lineage>
        <taxon>Bacteria</taxon>
        <taxon>Bacillati</taxon>
        <taxon>Bacillota</taxon>
        <taxon>Clostridia</taxon>
        <taxon>Eubacteriales</taxon>
        <taxon>Clostridiaceae</taxon>
        <taxon>Clostridium</taxon>
    </lineage>
</organism>
<evidence type="ECO:0000256" key="4">
    <source>
        <dbReference type="ARBA" id="ARBA00022605"/>
    </source>
</evidence>
<evidence type="ECO:0000259" key="11">
    <source>
        <dbReference type="PROSITE" id="PS51671"/>
    </source>
</evidence>
<evidence type="ECO:0000256" key="8">
    <source>
        <dbReference type="ARBA" id="ARBA00047848"/>
    </source>
</evidence>
<evidence type="ECO:0000313" key="12">
    <source>
        <dbReference type="EMBL" id="AGK98731.1"/>
    </source>
</evidence>
<dbReference type="InterPro" id="IPR045865">
    <property type="entry name" value="ACT-like_dom_sf"/>
</dbReference>
<dbReference type="GO" id="GO:0004664">
    <property type="term" value="F:prephenate dehydratase activity"/>
    <property type="evidence" value="ECO:0007669"/>
    <property type="project" value="UniProtKB-EC"/>
</dbReference>
<dbReference type="CDD" id="cd04905">
    <property type="entry name" value="ACT_CM-PDT"/>
    <property type="match status" value="1"/>
</dbReference>
<dbReference type="SUPFAM" id="SSF53850">
    <property type="entry name" value="Periplasmic binding protein-like II"/>
    <property type="match status" value="1"/>
</dbReference>
<evidence type="ECO:0000256" key="5">
    <source>
        <dbReference type="ARBA" id="ARBA00023141"/>
    </source>
</evidence>
<dbReference type="Pfam" id="PF00800">
    <property type="entry name" value="PDT"/>
    <property type="match status" value="1"/>
</dbReference>
<dbReference type="HOGENOM" id="CLU_035008_0_2_9"/>
<dbReference type="Gene3D" id="3.30.70.260">
    <property type="match status" value="1"/>
</dbReference>
<dbReference type="Pfam" id="PF01842">
    <property type="entry name" value="ACT"/>
    <property type="match status" value="1"/>
</dbReference>
<feature type="site" description="Essential for prephenate dehydratase activity" evidence="9">
    <location>
        <position position="175"/>
    </location>
</feature>
<dbReference type="OrthoDB" id="9802281at2"/>
<keyword evidence="5" id="KW-0057">Aromatic amino acid biosynthesis</keyword>
<dbReference type="PIRSF" id="PIRSF001500">
    <property type="entry name" value="Chor_mut_pdt_Ppr"/>
    <property type="match status" value="1"/>
</dbReference>
<dbReference type="STRING" id="86416.Clopa_3986"/>
<feature type="domain" description="Prephenate dehydratase" evidence="10">
    <location>
        <begin position="3"/>
        <end position="182"/>
    </location>
</feature>
<evidence type="ECO:0000256" key="2">
    <source>
        <dbReference type="ARBA" id="ARBA00013147"/>
    </source>
</evidence>
<dbReference type="eggNOG" id="COG0077">
    <property type="taxonomic scope" value="Bacteria"/>
</dbReference>
<dbReference type="InterPro" id="IPR001086">
    <property type="entry name" value="Preph_deHydtase"/>
</dbReference>
<dbReference type="GO" id="GO:0005737">
    <property type="term" value="C:cytoplasm"/>
    <property type="evidence" value="ECO:0007669"/>
    <property type="project" value="TreeGrafter"/>
</dbReference>
<comment type="pathway">
    <text evidence="1">Amino-acid biosynthesis; L-phenylalanine biosynthesis; phenylpyruvate from prephenate: step 1/1.</text>
</comment>
<evidence type="ECO:0000259" key="10">
    <source>
        <dbReference type="PROSITE" id="PS51171"/>
    </source>
</evidence>
<evidence type="ECO:0000256" key="6">
    <source>
        <dbReference type="ARBA" id="ARBA00023222"/>
    </source>
</evidence>
<dbReference type="Proteomes" id="UP000013523">
    <property type="component" value="Chromosome"/>
</dbReference>
<dbReference type="SUPFAM" id="SSF55021">
    <property type="entry name" value="ACT-like"/>
    <property type="match status" value="1"/>
</dbReference>
<evidence type="ECO:0000256" key="9">
    <source>
        <dbReference type="PIRSR" id="PIRSR001500-2"/>
    </source>
</evidence>
<dbReference type="EC" id="4.2.1.51" evidence="2"/>
<evidence type="ECO:0000313" key="13">
    <source>
        <dbReference type="Proteomes" id="UP000013523"/>
    </source>
</evidence>
<sequence length="285" mass="32021">MRKIATLGPAGTFCEIAAKKYNNEKDFNGNIIFYSSITKAFKAIGEECNLGVIPIENALDGYVQPALELLAKTELKIIDEIIIPIQFSFVANSKNISDVEKIYVQFKTQGQCCDFLEQFDSNVKIITTESNGESFVNAKYGNIHEAAIVPQHMLRSGFKLPYEIENVTDSKENETRFIVVSEKTQNYSQSEGKNYKTSLIITQTEDKPGSLANILNEFSSRGINLMSILSHPNKQALGKYYFFIDVDGNYLEDKDLNEAIKNISVNNKVKIFGTYENAIKNSKDN</sequence>
<dbReference type="PATRIC" id="fig|86416.3.peg.3982"/>
<dbReference type="EMBL" id="CP003261">
    <property type="protein sequence ID" value="AGK98731.1"/>
    <property type="molecule type" value="Genomic_DNA"/>
</dbReference>
<dbReference type="UniPathway" id="UPA00121">
    <property type="reaction ID" value="UER00345"/>
</dbReference>
<name>R4KAJ8_CLOPA</name>
<evidence type="ECO:0000256" key="7">
    <source>
        <dbReference type="ARBA" id="ARBA00023239"/>
    </source>
</evidence>
<keyword evidence="6" id="KW-0584">Phenylalanine biosynthesis</keyword>
<evidence type="ECO:0000256" key="3">
    <source>
        <dbReference type="ARBA" id="ARBA00021872"/>
    </source>
</evidence>
<dbReference type="AlphaFoldDB" id="R4KAJ8"/>
<dbReference type="KEGG" id="cpas:Clopa_3986"/>
<proteinExistence type="predicted"/>
<comment type="catalytic activity">
    <reaction evidence="8">
        <text>prephenate + H(+) = 3-phenylpyruvate + CO2 + H2O</text>
        <dbReference type="Rhea" id="RHEA:21648"/>
        <dbReference type="ChEBI" id="CHEBI:15377"/>
        <dbReference type="ChEBI" id="CHEBI:15378"/>
        <dbReference type="ChEBI" id="CHEBI:16526"/>
        <dbReference type="ChEBI" id="CHEBI:18005"/>
        <dbReference type="ChEBI" id="CHEBI:29934"/>
        <dbReference type="EC" id="4.2.1.51"/>
    </reaction>
</comment>
<feature type="domain" description="ACT" evidence="11">
    <location>
        <begin position="199"/>
        <end position="276"/>
    </location>
</feature>
<keyword evidence="4" id="KW-0028">Amino-acid biosynthesis</keyword>
<reference evidence="12 13" key="1">
    <citation type="submission" date="2012-01" db="EMBL/GenBank/DDBJ databases">
        <title>Complete sequence of chromosome of Clostridium pasteurianum BC1.</title>
        <authorList>
            <consortium name="US DOE Joint Genome Institute"/>
            <person name="Lucas S."/>
            <person name="Han J."/>
            <person name="Lapidus A."/>
            <person name="Cheng J.-F."/>
            <person name="Goodwin L."/>
            <person name="Pitluck S."/>
            <person name="Peters L."/>
            <person name="Mikhailova N."/>
            <person name="Teshima H."/>
            <person name="Detter J.C."/>
            <person name="Han C."/>
            <person name="Tapia R."/>
            <person name="Land M."/>
            <person name="Hauser L."/>
            <person name="Kyrpides N."/>
            <person name="Ivanova N."/>
            <person name="Pagani I."/>
            <person name="Dunn J."/>
            <person name="Taghavi S."/>
            <person name="Francis A."/>
            <person name="van der Lelie D."/>
            <person name="Woyke T."/>
        </authorList>
    </citation>
    <scope>NUCLEOTIDE SEQUENCE [LARGE SCALE GENOMIC DNA]</scope>
    <source>
        <strain evidence="12 13">BC1</strain>
    </source>
</reference>
<evidence type="ECO:0000256" key="1">
    <source>
        <dbReference type="ARBA" id="ARBA00004741"/>
    </source>
</evidence>
<dbReference type="InterPro" id="IPR008242">
    <property type="entry name" value="Chor_mutase/pphenate_deHydtase"/>
</dbReference>
<dbReference type="RefSeq" id="WP_015617006.1">
    <property type="nucleotide sequence ID" value="NC_021182.1"/>
</dbReference>
<dbReference type="PANTHER" id="PTHR21022">
    <property type="entry name" value="PREPHENATE DEHYDRATASE P PROTEIN"/>
    <property type="match status" value="1"/>
</dbReference>
<dbReference type="PROSITE" id="PS51671">
    <property type="entry name" value="ACT"/>
    <property type="match status" value="1"/>
</dbReference>
<dbReference type="InterPro" id="IPR002912">
    <property type="entry name" value="ACT_dom"/>
</dbReference>